<name>A0A1F7W3Q9_9BACT</name>
<proteinExistence type="predicted"/>
<reference evidence="1 2" key="1">
    <citation type="journal article" date="2016" name="Nat. Commun.">
        <title>Thousands of microbial genomes shed light on interconnected biogeochemical processes in an aquifer system.</title>
        <authorList>
            <person name="Anantharaman K."/>
            <person name="Brown C.T."/>
            <person name="Hug L.A."/>
            <person name="Sharon I."/>
            <person name="Castelle C.J."/>
            <person name="Probst A.J."/>
            <person name="Thomas B.C."/>
            <person name="Singh A."/>
            <person name="Wilkins M.J."/>
            <person name="Karaoz U."/>
            <person name="Brodie E.L."/>
            <person name="Williams K.H."/>
            <person name="Hubbard S.S."/>
            <person name="Banfield J.F."/>
        </authorList>
    </citation>
    <scope>NUCLEOTIDE SEQUENCE [LARGE SCALE GENOMIC DNA]</scope>
</reference>
<dbReference type="AlphaFoldDB" id="A0A1F7W3Q9"/>
<organism evidence="1 2">
    <name type="scientific">Candidatus Uhrbacteria bacterium RIFOXYB2_FULL_45_11</name>
    <dbReference type="NCBI Taxonomy" id="1802421"/>
    <lineage>
        <taxon>Bacteria</taxon>
        <taxon>Candidatus Uhriibacteriota</taxon>
    </lineage>
</organism>
<protein>
    <submittedName>
        <fullName evidence="1">Uncharacterized protein</fullName>
    </submittedName>
</protein>
<comment type="caution">
    <text evidence="1">The sequence shown here is derived from an EMBL/GenBank/DDBJ whole genome shotgun (WGS) entry which is preliminary data.</text>
</comment>
<accession>A0A1F7W3Q9</accession>
<evidence type="ECO:0000313" key="2">
    <source>
        <dbReference type="Proteomes" id="UP000177331"/>
    </source>
</evidence>
<evidence type="ECO:0000313" key="1">
    <source>
        <dbReference type="EMBL" id="OGL97453.1"/>
    </source>
</evidence>
<dbReference type="STRING" id="1802421.A2318_03575"/>
<dbReference type="Proteomes" id="UP000177331">
    <property type="component" value="Unassembled WGS sequence"/>
</dbReference>
<sequence>MEHERREIPMSERRPIGDVILGMRDPREMTKEEFEKSPDILFHGSATPLEFRPVFNFRDDEYLRENDGSTTLGNGFYTTSSREDAECYSGVRKSQGETRQFVSEVLPFNARVLDLRWKDDKSKNAAVPTELAKAWTEYFSQYLKTRKPRENTWLGSMIEQMETDYPNFLQRALKEDSIDLRVLLQTSPHPKLQSKNLPSPVWSLLFSEFMISQGYDGLIYNEGGEGWNANDATRVFYNLKKIGTFESWQKGEGYDE</sequence>
<dbReference type="EMBL" id="MGFD01000047">
    <property type="protein sequence ID" value="OGL97453.1"/>
    <property type="molecule type" value="Genomic_DNA"/>
</dbReference>
<gene>
    <name evidence="1" type="ORF">A2318_03575</name>
</gene>